<keyword evidence="2" id="KW-0223">Dioxygenase</keyword>
<accession>A0A0C9PGL5</accession>
<evidence type="ECO:0000256" key="2">
    <source>
        <dbReference type="ARBA" id="ARBA00022964"/>
    </source>
</evidence>
<sequence>MFKDIFKYYKSKKPPPNYEHVIDVSNGVSEQVRKVPVQGMIEPDSDESKLGLKPVDSWEIFELPKIPGLIFIRNPFTPAGQRYWITRCFKDYSRRPNKLNIDIHGLLEEEETWWDVCTRDDSRADHLIPKLRWATLGYHHNWETKHYSENDKTKMPMDLNEMARVITKILGFDGYRAEAAIINFYRMNSTLAGHVDHSEDNLDAPLVSVSFGQSAIFLIGGLKCEDPAHAIFVHSGDVIVMSGESRLRYHGVPRILRAPEIPWDDEQVKGDPIFVAQHDWSKARHFISEARINMNVRRVLKLGQEILSDNEVGANIIL</sequence>
<evidence type="ECO:0000256" key="1">
    <source>
        <dbReference type="ARBA" id="ARBA00022723"/>
    </source>
</evidence>
<dbReference type="PANTHER" id="PTHR16557:SF2">
    <property type="entry name" value="NUCLEIC ACID DIOXYGENASE ALKBH1"/>
    <property type="match status" value="1"/>
</dbReference>
<evidence type="ECO:0000313" key="7">
    <source>
        <dbReference type="EMBL" id="JAG69780.1"/>
    </source>
</evidence>
<feature type="binding site" evidence="5">
    <location>
        <position position="250"/>
    </location>
    <ligand>
        <name>Fe cation</name>
        <dbReference type="ChEBI" id="CHEBI:24875"/>
        <note>catalytic</note>
    </ligand>
</feature>
<dbReference type="RefSeq" id="XP_011299196.1">
    <property type="nucleotide sequence ID" value="XM_011300894.1"/>
</dbReference>
<feature type="binding site" evidence="5">
    <location>
        <position position="196"/>
    </location>
    <ligand>
        <name>Fe cation</name>
        <dbReference type="ChEBI" id="CHEBI:24875"/>
        <note>catalytic</note>
    </ligand>
</feature>
<dbReference type="PROSITE" id="PS51471">
    <property type="entry name" value="FE2OG_OXY"/>
    <property type="match status" value="1"/>
</dbReference>
<dbReference type="GO" id="GO:0005634">
    <property type="term" value="C:nucleus"/>
    <property type="evidence" value="ECO:0007669"/>
    <property type="project" value="TreeGrafter"/>
</dbReference>
<feature type="domain" description="Fe2OG dioxygenase" evidence="6">
    <location>
        <begin position="176"/>
        <end position="300"/>
    </location>
</feature>
<comment type="cofactor">
    <cofactor evidence="5">
        <name>Fe(2+)</name>
        <dbReference type="ChEBI" id="CHEBI:29033"/>
    </cofactor>
    <text evidence="5">Binds 1 Fe(2+) ion per subunit.</text>
</comment>
<dbReference type="GO" id="GO:0005737">
    <property type="term" value="C:cytoplasm"/>
    <property type="evidence" value="ECO:0007669"/>
    <property type="project" value="TreeGrafter"/>
</dbReference>
<proteinExistence type="predicted"/>
<keyword evidence="1 5" id="KW-0479">Metal-binding</keyword>
<dbReference type="Gene3D" id="2.60.120.590">
    <property type="entry name" value="Alpha-ketoglutarate-dependent dioxygenase AlkB-like"/>
    <property type="match status" value="1"/>
</dbReference>
<dbReference type="CTD" id="2768870"/>
<evidence type="ECO:0000259" key="6">
    <source>
        <dbReference type="PROSITE" id="PS51471"/>
    </source>
</evidence>
<dbReference type="GO" id="GO:0008198">
    <property type="term" value="F:ferrous iron binding"/>
    <property type="evidence" value="ECO:0007669"/>
    <property type="project" value="TreeGrafter"/>
</dbReference>
<evidence type="ECO:0000256" key="4">
    <source>
        <dbReference type="ARBA" id="ARBA00023004"/>
    </source>
</evidence>
<keyword evidence="3" id="KW-0560">Oxidoreductase</keyword>
<dbReference type="InterPro" id="IPR027450">
    <property type="entry name" value="AlkB-like"/>
</dbReference>
<evidence type="ECO:0000256" key="5">
    <source>
        <dbReference type="PIRSR" id="PIRSR604574-2"/>
    </source>
</evidence>
<dbReference type="PANTHER" id="PTHR16557">
    <property type="entry name" value="ALKYLATED DNA REPAIR PROTEIN ALKB-RELATED"/>
    <property type="match status" value="1"/>
</dbReference>
<dbReference type="AlphaFoldDB" id="A0A0C9PGL5"/>
<dbReference type="GO" id="GO:0035515">
    <property type="term" value="F:oxidative RNA demethylase activity"/>
    <property type="evidence" value="ECO:0007669"/>
    <property type="project" value="TreeGrafter"/>
</dbReference>
<dbReference type="InterPro" id="IPR004574">
    <property type="entry name" value="Alkb"/>
</dbReference>
<reference evidence="7" key="1">
    <citation type="submission" date="2015-01" db="EMBL/GenBank/DDBJ databases">
        <title>Transcriptome Assembly of Fopius arisanus.</title>
        <authorList>
            <person name="Geib S."/>
        </authorList>
    </citation>
    <scope>NUCLEOTIDE SEQUENCE</scope>
</reference>
<dbReference type="GeneID" id="105264191"/>
<dbReference type="GO" id="GO:0035516">
    <property type="term" value="F:broad specificity oxidative DNA demethylase activity"/>
    <property type="evidence" value="ECO:0007669"/>
    <property type="project" value="TreeGrafter"/>
</dbReference>
<dbReference type="InterPro" id="IPR037151">
    <property type="entry name" value="AlkB-like_sf"/>
</dbReference>
<dbReference type="InterPro" id="IPR005123">
    <property type="entry name" value="Oxoglu/Fe-dep_dioxygenase_dom"/>
</dbReference>
<dbReference type="Pfam" id="PF13532">
    <property type="entry name" value="2OG-FeII_Oxy_2"/>
    <property type="match status" value="1"/>
</dbReference>
<evidence type="ECO:0000313" key="8">
    <source>
        <dbReference type="Proteomes" id="UP000694866"/>
    </source>
</evidence>
<evidence type="ECO:0000256" key="3">
    <source>
        <dbReference type="ARBA" id="ARBA00023002"/>
    </source>
</evidence>
<gene>
    <name evidence="7" type="primary">Alkbh1_1</name>
    <name evidence="9" type="synonym">AlkB</name>
    <name evidence="7" type="ORF">g.15647</name>
</gene>
<dbReference type="GO" id="GO:0035513">
    <property type="term" value="P:oxidative RNA demethylation"/>
    <property type="evidence" value="ECO:0007669"/>
    <property type="project" value="TreeGrafter"/>
</dbReference>
<reference evidence="9" key="2">
    <citation type="submission" date="2025-04" db="UniProtKB">
        <authorList>
            <consortium name="RefSeq"/>
        </authorList>
    </citation>
    <scope>IDENTIFICATION</scope>
    <source>
        <strain evidence="9">USDA-PBARC FA_bdor</strain>
        <tissue evidence="9">Whole organism</tissue>
    </source>
</reference>
<evidence type="ECO:0000313" key="9">
    <source>
        <dbReference type="RefSeq" id="XP_011299196.1"/>
    </source>
</evidence>
<dbReference type="KEGG" id="fas:105264191"/>
<protein>
    <submittedName>
        <fullName evidence="7">Alkbh1_1 protein</fullName>
    </submittedName>
    <submittedName>
        <fullName evidence="9">Alkylated DNA repair protein alkB homolog 1</fullName>
    </submittedName>
</protein>
<dbReference type="Proteomes" id="UP000694866">
    <property type="component" value="Unplaced"/>
</dbReference>
<dbReference type="OrthoDB" id="6614653at2759"/>
<feature type="binding site" evidence="5">
    <location>
        <position position="194"/>
    </location>
    <ligand>
        <name>Fe cation</name>
        <dbReference type="ChEBI" id="CHEBI:24875"/>
        <note>catalytic</note>
    </ligand>
</feature>
<organism evidence="7">
    <name type="scientific">Fopius arisanus</name>
    <dbReference type="NCBI Taxonomy" id="64838"/>
    <lineage>
        <taxon>Eukaryota</taxon>
        <taxon>Metazoa</taxon>
        <taxon>Ecdysozoa</taxon>
        <taxon>Arthropoda</taxon>
        <taxon>Hexapoda</taxon>
        <taxon>Insecta</taxon>
        <taxon>Pterygota</taxon>
        <taxon>Neoptera</taxon>
        <taxon>Endopterygota</taxon>
        <taxon>Hymenoptera</taxon>
        <taxon>Apocrita</taxon>
        <taxon>Ichneumonoidea</taxon>
        <taxon>Braconidae</taxon>
        <taxon>Opiinae</taxon>
        <taxon>Fopius</taxon>
    </lineage>
</organism>
<dbReference type="EMBL" id="GBYB01000013">
    <property type="protein sequence ID" value="JAG69780.1"/>
    <property type="molecule type" value="Transcribed_RNA"/>
</dbReference>
<name>A0A0C9PGL5_9HYME</name>
<keyword evidence="4 5" id="KW-0408">Iron</keyword>
<accession>A0A9R1SY04</accession>
<dbReference type="SUPFAM" id="SSF51197">
    <property type="entry name" value="Clavaminate synthase-like"/>
    <property type="match status" value="1"/>
</dbReference>
<keyword evidence="8" id="KW-1185">Reference proteome</keyword>